<proteinExistence type="predicted"/>
<name>A0A5B7HWA2_PORTR</name>
<evidence type="ECO:0000313" key="2">
    <source>
        <dbReference type="Proteomes" id="UP000324222"/>
    </source>
</evidence>
<organism evidence="1 2">
    <name type="scientific">Portunus trituberculatus</name>
    <name type="common">Swimming crab</name>
    <name type="synonym">Neptunus trituberculatus</name>
    <dbReference type="NCBI Taxonomy" id="210409"/>
    <lineage>
        <taxon>Eukaryota</taxon>
        <taxon>Metazoa</taxon>
        <taxon>Ecdysozoa</taxon>
        <taxon>Arthropoda</taxon>
        <taxon>Crustacea</taxon>
        <taxon>Multicrustacea</taxon>
        <taxon>Malacostraca</taxon>
        <taxon>Eumalacostraca</taxon>
        <taxon>Eucarida</taxon>
        <taxon>Decapoda</taxon>
        <taxon>Pleocyemata</taxon>
        <taxon>Brachyura</taxon>
        <taxon>Eubrachyura</taxon>
        <taxon>Portunoidea</taxon>
        <taxon>Portunidae</taxon>
        <taxon>Portuninae</taxon>
        <taxon>Portunus</taxon>
    </lineage>
</organism>
<accession>A0A5B7HWA2</accession>
<dbReference type="Proteomes" id="UP000324222">
    <property type="component" value="Unassembled WGS sequence"/>
</dbReference>
<keyword evidence="2" id="KW-1185">Reference proteome</keyword>
<protein>
    <submittedName>
        <fullName evidence="1">Uncharacterized protein</fullName>
    </submittedName>
</protein>
<reference evidence="1 2" key="1">
    <citation type="submission" date="2019-05" db="EMBL/GenBank/DDBJ databases">
        <title>Another draft genome of Portunus trituberculatus and its Hox gene families provides insights of decapod evolution.</title>
        <authorList>
            <person name="Jeong J.-H."/>
            <person name="Song I."/>
            <person name="Kim S."/>
            <person name="Choi T."/>
            <person name="Kim D."/>
            <person name="Ryu S."/>
            <person name="Kim W."/>
        </authorList>
    </citation>
    <scope>NUCLEOTIDE SEQUENCE [LARGE SCALE GENOMIC DNA]</scope>
    <source>
        <tissue evidence="1">Muscle</tissue>
    </source>
</reference>
<sequence>MFALKVPALPRKLRGVTPESTGVAADCVISLSSARRGSVCHLLSAGILGVFVEPPPCPALAKIVIGSRAVMAAVVVVVVVVGHGGTDSVSQESTSRTPARH</sequence>
<dbReference type="EMBL" id="VSRR010044122">
    <property type="protein sequence ID" value="MPC76750.1"/>
    <property type="molecule type" value="Genomic_DNA"/>
</dbReference>
<comment type="caution">
    <text evidence="1">The sequence shown here is derived from an EMBL/GenBank/DDBJ whole genome shotgun (WGS) entry which is preliminary data.</text>
</comment>
<evidence type="ECO:0000313" key="1">
    <source>
        <dbReference type="EMBL" id="MPC76750.1"/>
    </source>
</evidence>
<gene>
    <name evidence="1" type="ORF">E2C01_071179</name>
</gene>
<dbReference type="AlphaFoldDB" id="A0A5B7HWA2"/>